<proteinExistence type="predicted"/>
<accession>A0A7Z0JBJ6</accession>
<comment type="caution">
    <text evidence="2">The sequence shown here is derived from an EMBL/GenBank/DDBJ whole genome shotgun (WGS) entry which is preliminary data.</text>
</comment>
<evidence type="ECO:0008006" key="4">
    <source>
        <dbReference type="Google" id="ProtNLM"/>
    </source>
</evidence>
<evidence type="ECO:0000313" key="2">
    <source>
        <dbReference type="EMBL" id="NYJ36408.1"/>
    </source>
</evidence>
<name>A0A7Z0JBJ6_9ACTN</name>
<keyword evidence="3" id="KW-1185">Reference proteome</keyword>
<feature type="compositionally biased region" description="Low complexity" evidence="1">
    <location>
        <begin position="39"/>
        <end position="49"/>
    </location>
</feature>
<dbReference type="AlphaFoldDB" id="A0A7Z0JBJ6"/>
<sequence length="70" mass="7463">MAQNERRGRTSGDEDPEVPEADAAEQRAATGEGDDDWLAAASEGTAGEAAEGDFVEQLREAGTDDEDEHR</sequence>
<protein>
    <recommendedName>
        <fullName evidence="4">DUF5709 domain-containing protein</fullName>
    </recommendedName>
</protein>
<feature type="compositionally biased region" description="Acidic residues" evidence="1">
    <location>
        <begin position="13"/>
        <end position="23"/>
    </location>
</feature>
<reference evidence="2 3" key="1">
    <citation type="submission" date="2020-07" db="EMBL/GenBank/DDBJ databases">
        <title>Sequencing the genomes of 1000 actinobacteria strains.</title>
        <authorList>
            <person name="Klenk H.-P."/>
        </authorList>
    </citation>
    <scope>NUCLEOTIDE SEQUENCE [LARGE SCALE GENOMIC DNA]</scope>
    <source>
        <strain evidence="2 3">DSM 44442</strain>
    </source>
</reference>
<feature type="region of interest" description="Disordered" evidence="1">
    <location>
        <begin position="1"/>
        <end position="53"/>
    </location>
</feature>
<evidence type="ECO:0000313" key="3">
    <source>
        <dbReference type="Proteomes" id="UP000572051"/>
    </source>
</evidence>
<evidence type="ECO:0000256" key="1">
    <source>
        <dbReference type="SAM" id="MobiDB-lite"/>
    </source>
</evidence>
<organism evidence="2 3">
    <name type="scientific">Nocardiopsis aegyptia</name>
    <dbReference type="NCBI Taxonomy" id="220378"/>
    <lineage>
        <taxon>Bacteria</taxon>
        <taxon>Bacillati</taxon>
        <taxon>Actinomycetota</taxon>
        <taxon>Actinomycetes</taxon>
        <taxon>Streptosporangiales</taxon>
        <taxon>Nocardiopsidaceae</taxon>
        <taxon>Nocardiopsis</taxon>
    </lineage>
</organism>
<dbReference type="RefSeq" id="WP_179826287.1">
    <property type="nucleotide sequence ID" value="NZ_JACCFS010000001.1"/>
</dbReference>
<gene>
    <name evidence="2" type="ORF">HNR10_004289</name>
</gene>
<dbReference type="Proteomes" id="UP000572051">
    <property type="component" value="Unassembled WGS sequence"/>
</dbReference>
<feature type="compositionally biased region" description="Basic and acidic residues" evidence="1">
    <location>
        <begin position="1"/>
        <end position="12"/>
    </location>
</feature>
<dbReference type="EMBL" id="JACCFS010000001">
    <property type="protein sequence ID" value="NYJ36408.1"/>
    <property type="molecule type" value="Genomic_DNA"/>
</dbReference>